<accession>A0ABW4V669</accession>
<dbReference type="RefSeq" id="WP_377197819.1">
    <property type="nucleotide sequence ID" value="NZ_JBHUHF010000001.1"/>
</dbReference>
<dbReference type="GO" id="GO:0016740">
    <property type="term" value="F:transferase activity"/>
    <property type="evidence" value="ECO:0007669"/>
    <property type="project" value="UniProtKB-KW"/>
</dbReference>
<sequence>MTTENPIALIGNLPNRDKEPTNARVLDAWIAAAHDKLELDSGRLGWLVASTVVVAALQRAVGSPNRPTFLLKGGTYLQHRLGKSARPTKDVDGIVSGDIDEFVSQLDAVLADPWGPLTLERGPIETIDAPARVAKPRRFDVRLSIRGKVWRKIQVEIAPDEGSATLETDELAAPRLDHFGLPSPDRLLGIALRYQIAQKLHACTDPHDPPTTRNDRARDVVDLLALRDLAQVEDVVTLRDLHTACADVFSARAHDAQVLGRAVRRWPCTVVVHPHWRTDFIAAAAAVERPDLTIDRAVSEVNSWITAIVGAAQST</sequence>
<keyword evidence="1" id="KW-0808">Transferase</keyword>
<comment type="caution">
    <text evidence="1">The sequence shown here is derived from an EMBL/GenBank/DDBJ whole genome shotgun (WGS) entry which is preliminary data.</text>
</comment>
<gene>
    <name evidence="1" type="ORF">ACFSL2_10550</name>
</gene>
<evidence type="ECO:0000313" key="1">
    <source>
        <dbReference type="EMBL" id="MFD2025949.1"/>
    </source>
</evidence>
<organism evidence="1 2">
    <name type="scientific">Promicromonospora aerolata</name>
    <dbReference type="NCBI Taxonomy" id="195749"/>
    <lineage>
        <taxon>Bacteria</taxon>
        <taxon>Bacillati</taxon>
        <taxon>Actinomycetota</taxon>
        <taxon>Actinomycetes</taxon>
        <taxon>Micrococcales</taxon>
        <taxon>Promicromonosporaceae</taxon>
        <taxon>Promicromonospora</taxon>
    </lineage>
</organism>
<reference evidence="2" key="1">
    <citation type="journal article" date="2019" name="Int. J. Syst. Evol. Microbiol.">
        <title>The Global Catalogue of Microorganisms (GCM) 10K type strain sequencing project: providing services to taxonomists for standard genome sequencing and annotation.</title>
        <authorList>
            <consortium name="The Broad Institute Genomics Platform"/>
            <consortium name="The Broad Institute Genome Sequencing Center for Infectious Disease"/>
            <person name="Wu L."/>
            <person name="Ma J."/>
        </authorList>
    </citation>
    <scope>NUCLEOTIDE SEQUENCE [LARGE SCALE GENOMIC DNA]</scope>
    <source>
        <strain evidence="2">CCM 7043</strain>
    </source>
</reference>
<dbReference type="EMBL" id="JBHUHF010000001">
    <property type="protein sequence ID" value="MFD2025949.1"/>
    <property type="molecule type" value="Genomic_DNA"/>
</dbReference>
<dbReference type="Pfam" id="PF08843">
    <property type="entry name" value="AbiEii"/>
    <property type="match status" value="1"/>
</dbReference>
<evidence type="ECO:0000313" key="2">
    <source>
        <dbReference type="Proteomes" id="UP001597338"/>
    </source>
</evidence>
<protein>
    <submittedName>
        <fullName evidence="1">Nucleotidyl transferase AbiEii/AbiGii toxin family protein</fullName>
    </submittedName>
</protein>
<proteinExistence type="predicted"/>
<dbReference type="InterPro" id="IPR014942">
    <property type="entry name" value="AbiEii"/>
</dbReference>
<name>A0ABW4V669_9MICO</name>
<keyword evidence="2" id="KW-1185">Reference proteome</keyword>
<dbReference type="Proteomes" id="UP001597338">
    <property type="component" value="Unassembled WGS sequence"/>
</dbReference>